<dbReference type="Proteomes" id="UP000663131">
    <property type="component" value="Chromosome 3"/>
</dbReference>
<gene>
    <name evidence="11" type="primary">IKI1</name>
    <name evidence="10" type="ORF">BRETT_000102</name>
    <name evidence="11" type="ORF">DEBR0S5_02960G</name>
</gene>
<dbReference type="Proteomes" id="UP000478008">
    <property type="component" value="Unassembled WGS sequence"/>
</dbReference>
<dbReference type="PANTHER" id="PTHR15641">
    <property type="entry name" value="ELONGATOR COMPLEX PROTEIN 5"/>
    <property type="match status" value="1"/>
</dbReference>
<feature type="region of interest" description="Disordered" evidence="9">
    <location>
        <begin position="226"/>
        <end position="245"/>
    </location>
</feature>
<dbReference type="GO" id="GO:0005829">
    <property type="term" value="C:cytosol"/>
    <property type="evidence" value="ECO:0007669"/>
    <property type="project" value="TreeGrafter"/>
</dbReference>
<organism evidence="11 12">
    <name type="scientific">Dekkera bruxellensis</name>
    <name type="common">Brettanomyces custersii</name>
    <dbReference type="NCBI Taxonomy" id="5007"/>
    <lineage>
        <taxon>Eukaryota</taxon>
        <taxon>Fungi</taxon>
        <taxon>Dikarya</taxon>
        <taxon>Ascomycota</taxon>
        <taxon>Saccharomycotina</taxon>
        <taxon>Pichiomycetes</taxon>
        <taxon>Pichiales</taxon>
        <taxon>Pichiaceae</taxon>
        <taxon>Brettanomyces</taxon>
    </lineage>
</organism>
<protein>
    <recommendedName>
        <fullName evidence="5">Elongator complex protein 5</fullName>
    </recommendedName>
</protein>
<feature type="region of interest" description="Disordered" evidence="9">
    <location>
        <begin position="289"/>
        <end position="308"/>
    </location>
</feature>
<evidence type="ECO:0000256" key="8">
    <source>
        <dbReference type="ARBA" id="ARBA00023242"/>
    </source>
</evidence>
<comment type="subcellular location">
    <subcellularLocation>
        <location evidence="2">Cytoplasm</location>
    </subcellularLocation>
    <subcellularLocation>
        <location evidence="1">Nucleus</location>
    </subcellularLocation>
</comment>
<keyword evidence="6" id="KW-0963">Cytoplasm</keyword>
<dbReference type="InterPro" id="IPR019519">
    <property type="entry name" value="Elp5"/>
</dbReference>
<evidence type="ECO:0000313" key="12">
    <source>
        <dbReference type="Proteomes" id="UP000478008"/>
    </source>
</evidence>
<accession>A0A7D9H1I2</accession>
<reference evidence="11 12" key="1">
    <citation type="submission" date="2019-07" db="EMBL/GenBank/DDBJ databases">
        <authorList>
            <person name="Friedrich A."/>
            <person name="Schacherer J."/>
        </authorList>
    </citation>
    <scope>NUCLEOTIDE SEQUENCE [LARGE SCALE GENOMIC DNA]</scope>
</reference>
<evidence type="ECO:0000256" key="9">
    <source>
        <dbReference type="SAM" id="MobiDB-lite"/>
    </source>
</evidence>
<dbReference type="GO" id="GO:0000049">
    <property type="term" value="F:tRNA binding"/>
    <property type="evidence" value="ECO:0007669"/>
    <property type="project" value="TreeGrafter"/>
</dbReference>
<reference evidence="10" key="3">
    <citation type="journal article" name="BMC Genomics">
        <title>New genome assemblies reveal patterns of domestication and adaptation across Brettanomyces (Dekkera) species.</title>
        <authorList>
            <person name="Roach M.J."/>
            <person name="Borneman A.R."/>
        </authorList>
    </citation>
    <scope>NUCLEOTIDE SEQUENCE</scope>
    <source>
        <strain evidence="10">UCD 2041</strain>
    </source>
</reference>
<sequence>MSASIASGPVLLNRILTLRENTPFVLALDTALQSSFNITKEFIYKTRSTNLPVKIIFVSFETKQVHFSVDEFIDGLKVPFDQLIEQLERVLSKYENAQKLIIFDSFNYLKTVQQVTILIHKLMRSTTTVYGTFHLDISTTRNLGSPNGPTILKLLRYVATSILELIPAGIRNKKPDDLYDMIFGMDMPVGECNRKDFKCTLIYRRKSGRAMTYQILVDSKEHTYKQAESRSDNMQSKSQNDGDELLNNLTTFNLSTTREQRVAKERVELPFIEAQKNIGSIAGSTVYEFDKDDDYDDDDVDNPYEDPM</sequence>
<dbReference type="EMBL" id="CABFWN010000005">
    <property type="protein sequence ID" value="VUG19446.1"/>
    <property type="molecule type" value="Genomic_DNA"/>
</dbReference>
<evidence type="ECO:0000256" key="1">
    <source>
        <dbReference type="ARBA" id="ARBA00004123"/>
    </source>
</evidence>
<proteinExistence type="inferred from homology"/>
<keyword evidence="12" id="KW-1185">Reference proteome</keyword>
<dbReference type="InterPro" id="IPR027417">
    <property type="entry name" value="P-loop_NTPase"/>
</dbReference>
<dbReference type="Pfam" id="PF10483">
    <property type="entry name" value="Elong_Iki1"/>
    <property type="match status" value="1"/>
</dbReference>
<evidence type="ECO:0000256" key="4">
    <source>
        <dbReference type="ARBA" id="ARBA00009567"/>
    </source>
</evidence>
<dbReference type="AlphaFoldDB" id="A0A7D9H1I2"/>
<dbReference type="PANTHER" id="PTHR15641:SF1">
    <property type="entry name" value="ELONGATOR COMPLEX PROTEIN 5"/>
    <property type="match status" value="1"/>
</dbReference>
<dbReference type="Gene3D" id="3.40.50.300">
    <property type="entry name" value="P-loop containing nucleotide triphosphate hydrolases"/>
    <property type="match status" value="1"/>
</dbReference>
<dbReference type="GO" id="GO:0005634">
    <property type="term" value="C:nucleus"/>
    <property type="evidence" value="ECO:0007669"/>
    <property type="project" value="UniProtKB-SubCell"/>
</dbReference>
<evidence type="ECO:0000256" key="6">
    <source>
        <dbReference type="ARBA" id="ARBA00022490"/>
    </source>
</evidence>
<evidence type="ECO:0000313" key="11">
    <source>
        <dbReference type="EMBL" id="VUG19446.1"/>
    </source>
</evidence>
<evidence type="ECO:0000256" key="7">
    <source>
        <dbReference type="ARBA" id="ARBA00022694"/>
    </source>
</evidence>
<reference evidence="10" key="2">
    <citation type="submission" date="2020-10" db="EMBL/GenBank/DDBJ databases">
        <authorList>
            <person name="Palmer J.M."/>
        </authorList>
    </citation>
    <scope>NUCLEOTIDE SEQUENCE</scope>
    <source>
        <strain evidence="10">UCD 2041</strain>
    </source>
</reference>
<dbReference type="OrthoDB" id="166907at2759"/>
<keyword evidence="8" id="KW-0539">Nucleus</keyword>
<evidence type="ECO:0000256" key="5">
    <source>
        <dbReference type="ARBA" id="ARBA00020264"/>
    </source>
</evidence>
<feature type="compositionally biased region" description="Acidic residues" evidence="9">
    <location>
        <begin position="290"/>
        <end position="308"/>
    </location>
</feature>
<evidence type="ECO:0000313" key="10">
    <source>
        <dbReference type="EMBL" id="QOU18376.1"/>
    </source>
</evidence>
<dbReference type="CDD" id="cd19496">
    <property type="entry name" value="Elp5"/>
    <property type="match status" value="1"/>
</dbReference>
<name>A0A7D9H1I2_DEKBR</name>
<comment type="pathway">
    <text evidence="3">tRNA modification; 5-methoxycarbonylmethyl-2-thiouridine-tRNA biosynthesis.</text>
</comment>
<dbReference type="GO" id="GO:0002098">
    <property type="term" value="P:tRNA wobble uridine modification"/>
    <property type="evidence" value="ECO:0007669"/>
    <property type="project" value="InterPro"/>
</dbReference>
<dbReference type="UniPathway" id="UPA00988"/>
<dbReference type="EMBL" id="CP063131">
    <property type="protein sequence ID" value="QOU18376.1"/>
    <property type="molecule type" value="Genomic_DNA"/>
</dbReference>
<comment type="similarity">
    <text evidence="4">Belongs to the ELP5 family.</text>
</comment>
<evidence type="ECO:0000256" key="3">
    <source>
        <dbReference type="ARBA" id="ARBA00005043"/>
    </source>
</evidence>
<keyword evidence="7" id="KW-0819">tRNA processing</keyword>
<evidence type="ECO:0000256" key="2">
    <source>
        <dbReference type="ARBA" id="ARBA00004496"/>
    </source>
</evidence>
<dbReference type="GO" id="GO:0033588">
    <property type="term" value="C:elongator holoenzyme complex"/>
    <property type="evidence" value="ECO:0007669"/>
    <property type="project" value="InterPro"/>
</dbReference>